<dbReference type="GO" id="GO:0043169">
    <property type="term" value="F:cation binding"/>
    <property type="evidence" value="ECO:0007669"/>
    <property type="project" value="InterPro"/>
</dbReference>
<keyword evidence="8" id="KW-1185">Reference proteome</keyword>
<sequence>MKQKWWKEAVVYQVYTRSFKDSNGDGIGDLNGLREKLDYLQDLGIDVIWLCPMYKSPNIDNGYDISDYQKIMEEMGTMQDFDRLLEDMHSRGMKMVLDLVLNHTSDEHPWFIESRSSRDNPKRNWYVWRDEPTNWESIFSGPAWTFDEKTRQYYLHLYAEKQPDLEWENPEVRKELYRMVNWWLQKGIDGFRLDAISHIKKDYSDMPNPTNAPYVPAWEKMTDVEGIQDLLAELYNETFSNYDIMTVGEANGVTVEEIDEWISEENGKMDMVFQFETWYLRKPNEDCGVNLAALKKILTNWQKEAEGIGWNALYVENHDRSRIVSTWGDDQNYWRESATSIACMYFLMQGTPFIYQGQELGMTNAPFDGIDLYDDIKTLNFYRYKRAEGMPLEEIMKTIQMSSRDHARTPMQWNSGRYSGFSETEPWIQVNPNYVWLNAEAQQQDPLSVFHFYKKMISLRKGSTVLIYGIYNLYETGNPCIYAYTRENEEEKLLILANMKGEFCRWKVPEGAELLLGNYSAEDREKVHPFEARVYRLAKNHA</sequence>
<dbReference type="Proteomes" id="UP000043699">
    <property type="component" value="Unassembled WGS sequence"/>
</dbReference>
<dbReference type="GO" id="GO:0009313">
    <property type="term" value="P:oligosaccharide catabolic process"/>
    <property type="evidence" value="ECO:0007669"/>
    <property type="project" value="TreeGrafter"/>
</dbReference>
<dbReference type="InterPro" id="IPR006047">
    <property type="entry name" value="GH13_cat_dom"/>
</dbReference>
<dbReference type="SMART" id="SM00642">
    <property type="entry name" value="Aamy"/>
    <property type="match status" value="1"/>
</dbReference>
<dbReference type="STRING" id="1499687.BN1080_02642"/>
<evidence type="ECO:0000256" key="3">
    <source>
        <dbReference type="ARBA" id="ARBA00023295"/>
    </source>
</evidence>
<dbReference type="CDD" id="cd11333">
    <property type="entry name" value="AmyAc_SI_OligoGlu_DGase"/>
    <property type="match status" value="1"/>
</dbReference>
<evidence type="ECO:0000256" key="4">
    <source>
        <dbReference type="RuleBase" id="RU003615"/>
    </source>
</evidence>
<reference evidence="7 8" key="1">
    <citation type="submission" date="2014-09" db="EMBL/GenBank/DDBJ databases">
        <authorList>
            <person name="Urmite Genomes Urmite Genomes"/>
        </authorList>
    </citation>
    <scope>NUCLEOTIDE SEQUENCE [LARGE SCALE GENOMIC DNA]</scope>
    <source>
        <strain evidence="7 8">ES2</strain>
    </source>
</reference>
<evidence type="ECO:0000256" key="5">
    <source>
        <dbReference type="RuleBase" id="RU361134"/>
    </source>
</evidence>
<dbReference type="Pfam" id="PF00128">
    <property type="entry name" value="Alpha-amylase"/>
    <property type="match status" value="1"/>
</dbReference>
<accession>A0A098EMY4</accession>
<dbReference type="AlphaFoldDB" id="A0A098EMY4"/>
<name>A0A098EMY4_9BACL</name>
<dbReference type="EC" id="3.2.1.1" evidence="5"/>
<dbReference type="GO" id="GO:0004556">
    <property type="term" value="F:alpha-amylase activity"/>
    <property type="evidence" value="ECO:0007669"/>
    <property type="project" value="UniProtKB-UniRule"/>
</dbReference>
<evidence type="ECO:0000256" key="1">
    <source>
        <dbReference type="ARBA" id="ARBA00008061"/>
    </source>
</evidence>
<dbReference type="PANTHER" id="PTHR10357">
    <property type="entry name" value="ALPHA-AMYLASE FAMILY MEMBER"/>
    <property type="match status" value="1"/>
</dbReference>
<feature type="domain" description="Glycosyl hydrolase family 13 catalytic" evidence="6">
    <location>
        <begin position="13"/>
        <end position="408"/>
    </location>
</feature>
<dbReference type="Gene3D" id="2.60.40.1180">
    <property type="entry name" value="Golgi alpha-mannosidase II"/>
    <property type="match status" value="1"/>
</dbReference>
<comment type="catalytic activity">
    <reaction evidence="5">
        <text>Endohydrolysis of (1-&gt;4)-alpha-D-glucosidic linkages in polysaccharides containing three or more (1-&gt;4)-alpha-linked D-glucose units.</text>
        <dbReference type="EC" id="3.2.1.1"/>
    </reaction>
</comment>
<dbReference type="EMBL" id="CCXS01000001">
    <property type="protein sequence ID" value="CEG23638.1"/>
    <property type="molecule type" value="Genomic_DNA"/>
</dbReference>
<dbReference type="InterPro" id="IPR006046">
    <property type="entry name" value="Alpha_amylase"/>
</dbReference>
<dbReference type="InterPro" id="IPR017853">
    <property type="entry name" value="GH"/>
</dbReference>
<dbReference type="FunFam" id="3.20.20.80:FF:000064">
    <property type="entry name" value="Oligo-1,6-glucosidase"/>
    <property type="match status" value="2"/>
</dbReference>
<dbReference type="Gene3D" id="3.20.20.80">
    <property type="entry name" value="Glycosidases"/>
    <property type="match status" value="1"/>
</dbReference>
<organism evidence="7 8">
    <name type="scientific">Planococcus massiliensis</name>
    <dbReference type="NCBI Taxonomy" id="1499687"/>
    <lineage>
        <taxon>Bacteria</taxon>
        <taxon>Bacillati</taxon>
        <taxon>Bacillota</taxon>
        <taxon>Bacilli</taxon>
        <taxon>Bacillales</taxon>
        <taxon>Caryophanaceae</taxon>
        <taxon>Planococcus</taxon>
    </lineage>
</organism>
<dbReference type="OrthoDB" id="9805159at2"/>
<dbReference type="PANTHER" id="PTHR10357:SF178">
    <property type="entry name" value="OLIGO-1,6-GLUCOSIDASE 3-RELATED"/>
    <property type="match status" value="1"/>
</dbReference>
<evidence type="ECO:0000256" key="2">
    <source>
        <dbReference type="ARBA" id="ARBA00022801"/>
    </source>
</evidence>
<evidence type="ECO:0000313" key="7">
    <source>
        <dbReference type="EMBL" id="CEG23638.1"/>
    </source>
</evidence>
<dbReference type="RefSeq" id="WP_052652496.1">
    <property type="nucleotide sequence ID" value="NZ_CCXS01000001.1"/>
</dbReference>
<gene>
    <name evidence="7" type="primary">malL_1</name>
    <name evidence="7" type="ORF">BN1080_02642</name>
</gene>
<evidence type="ECO:0000259" key="6">
    <source>
        <dbReference type="SMART" id="SM00642"/>
    </source>
</evidence>
<keyword evidence="3 5" id="KW-0326">Glycosidase</keyword>
<dbReference type="InterPro" id="IPR045857">
    <property type="entry name" value="O16G_dom_2"/>
</dbReference>
<dbReference type="FunFam" id="3.90.400.10:FF:000002">
    <property type="entry name" value="Sucrose isomerase"/>
    <property type="match status" value="1"/>
</dbReference>
<comment type="similarity">
    <text evidence="1 4">Belongs to the glycosyl hydrolase 13 family.</text>
</comment>
<dbReference type="SUPFAM" id="SSF51011">
    <property type="entry name" value="Glycosyl hydrolase domain"/>
    <property type="match status" value="1"/>
</dbReference>
<dbReference type="InterPro" id="IPR013780">
    <property type="entry name" value="Glyco_hydro_b"/>
</dbReference>
<dbReference type="SUPFAM" id="SSF51445">
    <property type="entry name" value="(Trans)glycosidases"/>
    <property type="match status" value="1"/>
</dbReference>
<evidence type="ECO:0000313" key="8">
    <source>
        <dbReference type="Proteomes" id="UP000043699"/>
    </source>
</evidence>
<dbReference type="PRINTS" id="PR00110">
    <property type="entry name" value="ALPHAAMYLASE"/>
</dbReference>
<keyword evidence="5" id="KW-0119">Carbohydrate metabolism</keyword>
<keyword evidence="2 5" id="KW-0378">Hydrolase</keyword>
<proteinExistence type="inferred from homology"/>
<dbReference type="Gene3D" id="3.90.400.10">
    <property type="entry name" value="Oligo-1,6-glucosidase, Domain 2"/>
    <property type="match status" value="1"/>
</dbReference>
<protein>
    <recommendedName>
        <fullName evidence="5">Alpha-amylase</fullName>
        <ecNumber evidence="5">3.2.1.1</ecNumber>
    </recommendedName>
</protein>